<proteinExistence type="inferred from homology"/>
<name>F1A182_DICPU</name>
<evidence type="ECO:0000313" key="5">
    <source>
        <dbReference type="EMBL" id="EGC30037.1"/>
    </source>
</evidence>
<keyword evidence="6" id="KW-1185">Reference proteome</keyword>
<dbReference type="RefSeq" id="XP_003293424.1">
    <property type="nucleotide sequence ID" value="XM_003293376.2"/>
</dbReference>
<keyword evidence="2" id="KW-0378">Hydrolase</keyword>
<dbReference type="InterPro" id="IPR023476">
    <property type="entry name" value="Pep_tRNA_hydro_II_dom_sf"/>
</dbReference>
<evidence type="ECO:0000313" key="6">
    <source>
        <dbReference type="Proteomes" id="UP000001064"/>
    </source>
</evidence>
<dbReference type="PANTHER" id="PTHR12649">
    <property type="entry name" value="PEPTIDYL-TRNA HYDROLASE 2"/>
    <property type="match status" value="1"/>
</dbReference>
<feature type="non-terminal residue" evidence="5">
    <location>
        <position position="1"/>
    </location>
</feature>
<reference evidence="6" key="1">
    <citation type="journal article" date="2011" name="Genome Biol.">
        <title>Comparative genomics of the social amoebae Dictyostelium discoideum and Dictyostelium purpureum.</title>
        <authorList>
            <consortium name="US DOE Joint Genome Institute (JGI-PGF)"/>
            <person name="Sucgang R."/>
            <person name="Kuo A."/>
            <person name="Tian X."/>
            <person name="Salerno W."/>
            <person name="Parikh A."/>
            <person name="Feasley C.L."/>
            <person name="Dalin E."/>
            <person name="Tu H."/>
            <person name="Huang E."/>
            <person name="Barry K."/>
            <person name="Lindquist E."/>
            <person name="Shapiro H."/>
            <person name="Bruce D."/>
            <person name="Schmutz J."/>
            <person name="Salamov A."/>
            <person name="Fey P."/>
            <person name="Gaudet P."/>
            <person name="Anjard C."/>
            <person name="Babu M.M."/>
            <person name="Basu S."/>
            <person name="Bushmanova Y."/>
            <person name="van der Wel H."/>
            <person name="Katoh-Kurasawa M."/>
            <person name="Dinh C."/>
            <person name="Coutinho P.M."/>
            <person name="Saito T."/>
            <person name="Elias M."/>
            <person name="Schaap P."/>
            <person name="Kay R.R."/>
            <person name="Henrissat B."/>
            <person name="Eichinger L."/>
            <person name="Rivero F."/>
            <person name="Putnam N.H."/>
            <person name="West C.M."/>
            <person name="Loomis W.F."/>
            <person name="Chisholm R.L."/>
            <person name="Shaulsky G."/>
            <person name="Strassmann J.E."/>
            <person name="Queller D.C."/>
            <person name="Kuspa A."/>
            <person name="Grigoriev I.V."/>
        </authorList>
    </citation>
    <scope>NUCLEOTIDE SEQUENCE [LARGE SCALE GENOMIC DNA]</scope>
    <source>
        <strain evidence="6">QSDP1</strain>
    </source>
</reference>
<sequence>DDVDYSSVEYDEEIGDCKQVLIIRTDLGMTKGKIIAQCCHATLGARQKALSTNKKELLQWEVFGAAKITLKANSEAELFELRDKAKKEGVVNYLVLDAGHTQIPSGSATVLAIGPAPKAKVDAVAKHLKLY</sequence>
<dbReference type="EC" id="3.1.1.29" evidence="1"/>
<dbReference type="VEuPathDB" id="AmoebaDB:DICPUDRAFT_11061"/>
<dbReference type="NCBIfam" id="NF003314">
    <property type="entry name" value="PRK04322.1"/>
    <property type="match status" value="1"/>
</dbReference>
<dbReference type="OMA" id="GHAAVEC"/>
<evidence type="ECO:0000256" key="2">
    <source>
        <dbReference type="ARBA" id="ARBA00022801"/>
    </source>
</evidence>
<dbReference type="Pfam" id="PF01981">
    <property type="entry name" value="PTH2"/>
    <property type="match status" value="1"/>
</dbReference>
<protein>
    <recommendedName>
        <fullName evidence="1">peptidyl-tRNA hydrolase</fullName>
        <ecNumber evidence="1">3.1.1.29</ecNumber>
    </recommendedName>
</protein>
<dbReference type="InParanoid" id="F1A182"/>
<accession>F1A182</accession>
<dbReference type="FunCoup" id="F1A182">
    <property type="interactions" value="985"/>
</dbReference>
<feature type="non-terminal residue" evidence="5">
    <location>
        <position position="131"/>
    </location>
</feature>
<dbReference type="KEGG" id="dpp:DICPUDRAFT_11061"/>
<dbReference type="AlphaFoldDB" id="F1A182"/>
<dbReference type="SUPFAM" id="SSF102462">
    <property type="entry name" value="Peptidyl-tRNA hydrolase II"/>
    <property type="match status" value="1"/>
</dbReference>
<dbReference type="GeneID" id="10511279"/>
<comment type="catalytic activity">
    <reaction evidence="4">
        <text>an N-acyl-L-alpha-aminoacyl-tRNA + H2O = an N-acyl-L-amino acid + a tRNA + H(+)</text>
        <dbReference type="Rhea" id="RHEA:54448"/>
        <dbReference type="Rhea" id="RHEA-COMP:10123"/>
        <dbReference type="Rhea" id="RHEA-COMP:13883"/>
        <dbReference type="ChEBI" id="CHEBI:15377"/>
        <dbReference type="ChEBI" id="CHEBI:15378"/>
        <dbReference type="ChEBI" id="CHEBI:59874"/>
        <dbReference type="ChEBI" id="CHEBI:78442"/>
        <dbReference type="ChEBI" id="CHEBI:138191"/>
        <dbReference type="EC" id="3.1.1.29"/>
    </reaction>
</comment>
<dbReference type="GO" id="GO:0004045">
    <property type="term" value="F:peptidyl-tRNA hydrolase activity"/>
    <property type="evidence" value="ECO:0000318"/>
    <property type="project" value="GO_Central"/>
</dbReference>
<dbReference type="STRING" id="5786.F1A182"/>
<dbReference type="OrthoDB" id="1733656at2759"/>
<dbReference type="FunFam" id="3.40.1490.10:FF:000001">
    <property type="entry name" value="Peptidyl-tRNA hydrolase 2"/>
    <property type="match status" value="1"/>
</dbReference>
<dbReference type="InterPro" id="IPR002833">
    <property type="entry name" value="PTH2"/>
</dbReference>
<dbReference type="NCBIfam" id="TIGR00283">
    <property type="entry name" value="arch_pth2"/>
    <property type="match status" value="1"/>
</dbReference>
<dbReference type="Proteomes" id="UP000001064">
    <property type="component" value="Unassembled WGS sequence"/>
</dbReference>
<dbReference type="Gene3D" id="3.40.1490.10">
    <property type="entry name" value="Bit1"/>
    <property type="match status" value="1"/>
</dbReference>
<comment type="similarity">
    <text evidence="3">Belongs to the PTH2 family.</text>
</comment>
<gene>
    <name evidence="5" type="ORF">DICPUDRAFT_11061</name>
</gene>
<evidence type="ECO:0000256" key="4">
    <source>
        <dbReference type="ARBA" id="ARBA00048707"/>
    </source>
</evidence>
<organism evidence="5 6">
    <name type="scientific">Dictyostelium purpureum</name>
    <name type="common">Slime mold</name>
    <dbReference type="NCBI Taxonomy" id="5786"/>
    <lineage>
        <taxon>Eukaryota</taxon>
        <taxon>Amoebozoa</taxon>
        <taxon>Evosea</taxon>
        <taxon>Eumycetozoa</taxon>
        <taxon>Dictyostelia</taxon>
        <taxon>Dictyosteliales</taxon>
        <taxon>Dictyosteliaceae</taxon>
        <taxon>Dictyostelium</taxon>
    </lineage>
</organism>
<evidence type="ECO:0000256" key="1">
    <source>
        <dbReference type="ARBA" id="ARBA00013260"/>
    </source>
</evidence>
<dbReference type="GO" id="GO:0005829">
    <property type="term" value="C:cytosol"/>
    <property type="evidence" value="ECO:0000318"/>
    <property type="project" value="GO_Central"/>
</dbReference>
<dbReference type="CDD" id="cd02430">
    <property type="entry name" value="PTH2"/>
    <property type="match status" value="1"/>
</dbReference>
<dbReference type="eggNOG" id="KOG3282">
    <property type="taxonomic scope" value="Eukaryota"/>
</dbReference>
<dbReference type="PANTHER" id="PTHR12649:SF11">
    <property type="entry name" value="PEPTIDYL-TRNA HYDROLASE 2, MITOCHONDRIAL"/>
    <property type="match status" value="1"/>
</dbReference>
<dbReference type="EMBL" id="GL871364">
    <property type="protein sequence ID" value="EGC30037.1"/>
    <property type="molecule type" value="Genomic_DNA"/>
</dbReference>
<evidence type="ECO:0000256" key="3">
    <source>
        <dbReference type="ARBA" id="ARBA00038050"/>
    </source>
</evidence>